<comment type="caution">
    <text evidence="1">The sequence shown here is derived from an EMBL/GenBank/DDBJ whole genome shotgun (WGS) entry which is preliminary data.</text>
</comment>
<protein>
    <submittedName>
        <fullName evidence="1">Uncharacterized protein</fullName>
    </submittedName>
</protein>
<keyword evidence="2" id="KW-1185">Reference proteome</keyword>
<evidence type="ECO:0000313" key="2">
    <source>
        <dbReference type="Proteomes" id="UP001331761"/>
    </source>
</evidence>
<name>A0AAN8IEI2_TRICO</name>
<proteinExistence type="predicted"/>
<dbReference type="AlphaFoldDB" id="A0AAN8IEI2"/>
<dbReference type="EMBL" id="WIXE01023513">
    <property type="protein sequence ID" value="KAK5966408.1"/>
    <property type="molecule type" value="Genomic_DNA"/>
</dbReference>
<accession>A0AAN8IEI2</accession>
<reference evidence="1 2" key="1">
    <citation type="submission" date="2019-10" db="EMBL/GenBank/DDBJ databases">
        <title>Assembly and Annotation for the nematode Trichostrongylus colubriformis.</title>
        <authorList>
            <person name="Martin J."/>
        </authorList>
    </citation>
    <scope>NUCLEOTIDE SEQUENCE [LARGE SCALE GENOMIC DNA]</scope>
    <source>
        <strain evidence="1">G859</strain>
        <tissue evidence="1">Whole worm</tissue>
    </source>
</reference>
<dbReference type="Proteomes" id="UP001331761">
    <property type="component" value="Unassembled WGS sequence"/>
</dbReference>
<organism evidence="1 2">
    <name type="scientific">Trichostrongylus colubriformis</name>
    <name type="common">Black scour worm</name>
    <dbReference type="NCBI Taxonomy" id="6319"/>
    <lineage>
        <taxon>Eukaryota</taxon>
        <taxon>Metazoa</taxon>
        <taxon>Ecdysozoa</taxon>
        <taxon>Nematoda</taxon>
        <taxon>Chromadorea</taxon>
        <taxon>Rhabditida</taxon>
        <taxon>Rhabditina</taxon>
        <taxon>Rhabditomorpha</taxon>
        <taxon>Strongyloidea</taxon>
        <taxon>Trichostrongylidae</taxon>
        <taxon>Trichostrongylus</taxon>
    </lineage>
</organism>
<sequence>MKRRILYKLVCSTYQSVISMLSVSGRVSIGYLGTEPNLYKVPVDNRFIDFKAKIQELRTIEASIKDTGTVGAENKSAFVMKAVPGELEKASMGYETKGGAPVCPVMISFQGVESASSIRVNLRATLHSTSHHFILDKPGTSLLPLYETGFTLHPA</sequence>
<evidence type="ECO:0000313" key="1">
    <source>
        <dbReference type="EMBL" id="KAK5966408.1"/>
    </source>
</evidence>
<gene>
    <name evidence="1" type="ORF">GCK32_013270</name>
</gene>